<organism evidence="15 16">
    <name type="scientific">Phellinidium pouzarii</name>
    <dbReference type="NCBI Taxonomy" id="167371"/>
    <lineage>
        <taxon>Eukaryota</taxon>
        <taxon>Fungi</taxon>
        <taxon>Dikarya</taxon>
        <taxon>Basidiomycota</taxon>
        <taxon>Agaricomycotina</taxon>
        <taxon>Agaricomycetes</taxon>
        <taxon>Hymenochaetales</taxon>
        <taxon>Hymenochaetaceae</taxon>
        <taxon>Phellinidium</taxon>
    </lineage>
</organism>
<feature type="compositionally biased region" description="Polar residues" evidence="11">
    <location>
        <begin position="598"/>
        <end position="613"/>
    </location>
</feature>
<comment type="catalytic activity">
    <reaction evidence="9">
        <text>ATP + H2O = ADP + phosphate + H(+)</text>
        <dbReference type="Rhea" id="RHEA:13065"/>
        <dbReference type="ChEBI" id="CHEBI:15377"/>
        <dbReference type="ChEBI" id="CHEBI:15378"/>
        <dbReference type="ChEBI" id="CHEBI:30616"/>
        <dbReference type="ChEBI" id="CHEBI:43474"/>
        <dbReference type="ChEBI" id="CHEBI:456216"/>
        <dbReference type="EC" id="3.6.4.13"/>
    </reaction>
</comment>
<evidence type="ECO:0000256" key="9">
    <source>
        <dbReference type="ARBA" id="ARBA00047984"/>
    </source>
</evidence>
<feature type="region of interest" description="Disordered" evidence="11">
    <location>
        <begin position="1610"/>
        <end position="1653"/>
    </location>
</feature>
<feature type="region of interest" description="Disordered" evidence="11">
    <location>
        <begin position="1355"/>
        <end position="1403"/>
    </location>
</feature>
<dbReference type="GO" id="GO:0008270">
    <property type="term" value="F:zinc ion binding"/>
    <property type="evidence" value="ECO:0007669"/>
    <property type="project" value="UniProtKB-KW"/>
</dbReference>
<dbReference type="InterPro" id="IPR050079">
    <property type="entry name" value="DEAD_box_RNA_helicase"/>
</dbReference>
<keyword evidence="7" id="KW-0694">RNA-binding</keyword>
<keyword evidence="4" id="KW-0378">Hydrolase</keyword>
<reference evidence="15 16" key="1">
    <citation type="submission" date="2019-02" db="EMBL/GenBank/DDBJ databases">
        <title>Genome sequencing of the rare red list fungi Phellinidium pouzarii.</title>
        <authorList>
            <person name="Buettner E."/>
            <person name="Kellner H."/>
        </authorList>
    </citation>
    <scope>NUCLEOTIDE SEQUENCE [LARGE SCALE GENOMIC DNA]</scope>
    <source>
        <strain evidence="15 16">DSM 108285</strain>
    </source>
</reference>
<feature type="region of interest" description="Disordered" evidence="11">
    <location>
        <begin position="499"/>
        <end position="540"/>
    </location>
</feature>
<dbReference type="PROSITE" id="PS50157">
    <property type="entry name" value="ZINC_FINGER_C2H2_2"/>
    <property type="match status" value="1"/>
</dbReference>
<evidence type="ECO:0000259" key="12">
    <source>
        <dbReference type="PROSITE" id="PS50157"/>
    </source>
</evidence>
<sequence length="1653" mass="184079">MGFLKRLLSIGSKNKRDKKSDSSHPLPSDRHATAFHPISDNNDESEAAVSRLLRSSSAHFNTVSRADCKELPLIPHPTDSVTSLSTTAPPPSRSASVQTKSTYIVKVHKRQQLSRTEFPNAYPPITPRHPVHKSTPNLHETLTVPSRPRQISDPRKVPITPRDINRLSRLRQDPSVVSLLQMYDDNGKLDDAAFSNTPPPSSWPCHRESTFKELLGGEHTAQEDLSWAERCVAESNGSSSTLSSAQSATSDSPATPTFKEFDIENARRGCLSDSSNACETISSMVVELSLSTEDGSRNIYDHTATQIAVEIEPKIQREIARTPSQRASQVFNFLSEKRERRRSQNSDDKADLNVIKERHFPSVRGRNTLEHDAVGVPVALPSDMLEALMDEFQNGIDPVNMLSTPAPSPPSPVAFRPLKPAPRSRARSIGATNTLHTNAPANGDSKSRVSRRPAGGSTDATVLLHAEFERERRKATRHDIRHLPQTSTPYTKVSLAIRKTSAARQATDRGSSRPALALLTNSSADSDPLEQTVDKRKPAGAGVDSVVAKNDLSELSRYDAFVANLEKNHRHEKENSHPKNRVAFSDLARAVTTTRFTSKAPLSSLPLTPTRSRSLFDPPSPVSSSELSPEAAQLMADLRSRKMRKSAQLEMAEVSLLDSKATFASLSHLVDARILRALADMGYACPTLVQAKAIPLALEGRDVLARARTGSGKTAAYCIPLVQKILNVKATISEEDPARQAVRAVIFVPTRELSDQVAKHLRELLVYCEKEVMIANLASGTSAHLQRAPVQTLSLAELESLVVDEADLVFSYGHDEDIRSILNGGYFPKVYQSFLMSATMTKDVEQLKGLVLRKPAILRLEEDEDDAAHLSQYAVRCNEVDKFLLTYVILKLKLVKGKCIIFVNDVDRCYRLKLFLEQFSIKSCVLNSELPLNSRVHIVQEFNKGVYDYIIATDEGNGSVEPDSGDEDEQEAEDEDEKLTSTQRNIGLEERQAGDPDSSSSRPMKRKRAASPPANAPTNSSKRKLRPQGDKEYGVVRGVDFIDVACVLNFDLPTSARAYTHRVGRTARAGRTGMALSFVVPAEEWGKNKVVGCLSSARRDEVRFTRIERQEAARGSKINEYNFDMKQVDAFRYRMQDALRSVTRTAVREARVKELKAEIMNSEKLKAHFEDNPLDLEYLRHDKPLHPTRVQPHMKHVPKYLMPRAIAAANATVSGLLVGEGEEGEAVDLAVLGEAGKSQILSELLGGEFDIRHDQMSSSVMEYTEDLDNPFDFLHPRYDGWPMCSNIEEDIFGLLSWPAETGAPPTEDISLISADPPTEAAVQPAETDAAPPPIDLTIQPTETDAVPPPINLPIQPTEKDAVPPPIKSPIQPTKADAAPLSTETAVQQSESDVPPSPPIHTTEIHSKPRLRIYPCKLNLLLPKDMQCSVMLATQRESDRHVLAHLPRSYSCSYCGKAYARDDEVPRHIEGTYDCLQCAVQDITGLDWLAIEMRFPEDARGELNSEMTAEALREWEGKRWPVLREAFDTWRKSQKKQKNGIEKMLKKQMRVERDWWWPNDAFAHSIDANQPKKAKHVSPYLATPDNICSEPKGEETMEEAFQAWVRSAAYKQQMSSRVTRKRKCERQSEEKSEEQETNSSKDQIPPKKRRKTRR</sequence>
<keyword evidence="10" id="KW-0479">Metal-binding</keyword>
<keyword evidence="16" id="KW-1185">Reference proteome</keyword>
<evidence type="ECO:0000256" key="1">
    <source>
        <dbReference type="ARBA" id="ARBA00003706"/>
    </source>
</evidence>
<feature type="compositionally biased region" description="Polar residues" evidence="11">
    <location>
        <begin position="1381"/>
        <end position="1391"/>
    </location>
</feature>
<feature type="region of interest" description="Disordered" evidence="11">
    <location>
        <begin position="1"/>
        <end position="43"/>
    </location>
</feature>
<feature type="compositionally biased region" description="Basic and acidic residues" evidence="11">
    <location>
        <begin position="18"/>
        <end position="32"/>
    </location>
</feature>
<feature type="region of interest" description="Disordered" evidence="11">
    <location>
        <begin position="424"/>
        <end position="459"/>
    </location>
</feature>
<dbReference type="OrthoDB" id="1191041at2759"/>
<dbReference type="GO" id="GO:0003723">
    <property type="term" value="F:RNA binding"/>
    <property type="evidence" value="ECO:0007669"/>
    <property type="project" value="UniProtKB-KW"/>
</dbReference>
<keyword evidence="10" id="KW-0862">Zinc</keyword>
<feature type="region of interest" description="Disordered" evidence="11">
    <location>
        <begin position="598"/>
        <end position="629"/>
    </location>
</feature>
<dbReference type="EMBL" id="SGPK01000334">
    <property type="protein sequence ID" value="THH04535.1"/>
    <property type="molecule type" value="Genomic_DNA"/>
</dbReference>
<evidence type="ECO:0000256" key="7">
    <source>
        <dbReference type="ARBA" id="ARBA00022884"/>
    </source>
</evidence>
<feature type="compositionally biased region" description="Acidic residues" evidence="11">
    <location>
        <begin position="963"/>
        <end position="977"/>
    </location>
</feature>
<feature type="region of interest" description="Disordered" evidence="11">
    <location>
        <begin position="71"/>
        <end position="99"/>
    </location>
</feature>
<dbReference type="GO" id="GO:0016787">
    <property type="term" value="F:hydrolase activity"/>
    <property type="evidence" value="ECO:0007669"/>
    <property type="project" value="UniProtKB-KW"/>
</dbReference>
<comment type="caution">
    <text evidence="15">The sequence shown here is derived from an EMBL/GenBank/DDBJ whole genome shotgun (WGS) entry which is preliminary data.</text>
</comment>
<keyword evidence="3" id="KW-0547">Nucleotide-binding</keyword>
<dbReference type="GO" id="GO:0005524">
    <property type="term" value="F:ATP binding"/>
    <property type="evidence" value="ECO:0007669"/>
    <property type="project" value="UniProtKB-KW"/>
</dbReference>
<evidence type="ECO:0000313" key="16">
    <source>
        <dbReference type="Proteomes" id="UP000308199"/>
    </source>
</evidence>
<evidence type="ECO:0000256" key="2">
    <source>
        <dbReference type="ARBA" id="ARBA00012552"/>
    </source>
</evidence>
<dbReference type="PROSITE" id="PS51194">
    <property type="entry name" value="HELICASE_CTER"/>
    <property type="match status" value="1"/>
</dbReference>
<feature type="domain" description="C2H2-type" evidence="12">
    <location>
        <begin position="1449"/>
        <end position="1472"/>
    </location>
</feature>
<evidence type="ECO:0000256" key="10">
    <source>
        <dbReference type="PROSITE-ProRule" id="PRU00042"/>
    </source>
</evidence>
<gene>
    <name evidence="15" type="ORF">EW145_g5453</name>
</gene>
<dbReference type="CDD" id="cd17961">
    <property type="entry name" value="DEADc_DDX56"/>
    <property type="match status" value="1"/>
</dbReference>
<evidence type="ECO:0000256" key="11">
    <source>
        <dbReference type="SAM" id="MobiDB-lite"/>
    </source>
</evidence>
<dbReference type="GO" id="GO:0005829">
    <property type="term" value="C:cytosol"/>
    <property type="evidence" value="ECO:0007669"/>
    <property type="project" value="TreeGrafter"/>
</dbReference>
<dbReference type="Pfam" id="PF00270">
    <property type="entry name" value="DEAD"/>
    <property type="match status" value="1"/>
</dbReference>
<feature type="compositionally biased region" description="Polar residues" evidence="11">
    <location>
        <begin position="430"/>
        <end position="440"/>
    </location>
</feature>
<dbReference type="Gene3D" id="3.40.50.300">
    <property type="entry name" value="P-loop containing nucleotide triphosphate hydrolases"/>
    <property type="match status" value="2"/>
</dbReference>
<proteinExistence type="inferred from homology"/>
<feature type="region of interest" description="Disordered" evidence="11">
    <location>
        <begin position="956"/>
        <end position="1029"/>
    </location>
</feature>
<dbReference type="InterPro" id="IPR011545">
    <property type="entry name" value="DEAD/DEAH_box_helicase_dom"/>
</dbReference>
<dbReference type="InterPro" id="IPR001650">
    <property type="entry name" value="Helicase_C-like"/>
</dbReference>
<feature type="region of interest" description="Disordered" evidence="11">
    <location>
        <begin position="238"/>
        <end position="257"/>
    </location>
</feature>
<evidence type="ECO:0000256" key="8">
    <source>
        <dbReference type="ARBA" id="ARBA00038041"/>
    </source>
</evidence>
<accession>A0A4S4L052</accession>
<feature type="domain" description="Helicase C-terminal" evidence="14">
    <location>
        <begin position="884"/>
        <end position="1129"/>
    </location>
</feature>
<keyword evidence="5" id="KW-0347">Helicase</keyword>
<name>A0A4S4L052_9AGAM</name>
<dbReference type="CDD" id="cd18787">
    <property type="entry name" value="SF2_C_DEAD"/>
    <property type="match status" value="1"/>
</dbReference>
<dbReference type="PANTHER" id="PTHR47959">
    <property type="entry name" value="ATP-DEPENDENT RNA HELICASE RHLE-RELATED"/>
    <property type="match status" value="1"/>
</dbReference>
<keyword evidence="6" id="KW-0067">ATP-binding</keyword>
<evidence type="ECO:0000313" key="15">
    <source>
        <dbReference type="EMBL" id="THH04535.1"/>
    </source>
</evidence>
<feature type="compositionally biased region" description="Low complexity" evidence="11">
    <location>
        <begin position="80"/>
        <end position="97"/>
    </location>
</feature>
<dbReference type="PROSITE" id="PS51192">
    <property type="entry name" value="HELICASE_ATP_BIND_1"/>
    <property type="match status" value="1"/>
</dbReference>
<dbReference type="InterPro" id="IPR027417">
    <property type="entry name" value="P-loop_NTPase"/>
</dbReference>
<feature type="region of interest" description="Disordered" evidence="11">
    <location>
        <begin position="118"/>
        <end position="141"/>
    </location>
</feature>
<dbReference type="PANTHER" id="PTHR47959:SF21">
    <property type="entry name" value="DEAD-BOX HELICASE 56"/>
    <property type="match status" value="1"/>
</dbReference>
<dbReference type="Proteomes" id="UP000308199">
    <property type="component" value="Unassembled WGS sequence"/>
</dbReference>
<comment type="function">
    <text evidence="1">ATP-binding RNA helicase involved in the biogenesis of 60S ribosomal subunits and is required for the normal formation of 25S and 5.8S rRNAs.</text>
</comment>
<feature type="compositionally biased region" description="Low complexity" evidence="11">
    <location>
        <begin position="1010"/>
        <end position="1020"/>
    </location>
</feature>
<evidence type="ECO:0000259" key="14">
    <source>
        <dbReference type="PROSITE" id="PS51194"/>
    </source>
</evidence>
<feature type="domain" description="Helicase ATP-binding" evidence="13">
    <location>
        <begin position="694"/>
        <end position="858"/>
    </location>
</feature>
<protein>
    <recommendedName>
        <fullName evidence="2">RNA helicase</fullName>
        <ecNumber evidence="2">3.6.4.13</ecNumber>
    </recommendedName>
</protein>
<dbReference type="GO" id="GO:0003724">
    <property type="term" value="F:RNA helicase activity"/>
    <property type="evidence" value="ECO:0007669"/>
    <property type="project" value="UniProtKB-EC"/>
</dbReference>
<dbReference type="SMART" id="SM00487">
    <property type="entry name" value="DEXDc"/>
    <property type="match status" value="1"/>
</dbReference>
<dbReference type="InterPro" id="IPR013087">
    <property type="entry name" value="Znf_C2H2_type"/>
</dbReference>
<evidence type="ECO:0000256" key="4">
    <source>
        <dbReference type="ARBA" id="ARBA00022801"/>
    </source>
</evidence>
<dbReference type="Pfam" id="PF00271">
    <property type="entry name" value="Helicase_C"/>
    <property type="match status" value="2"/>
</dbReference>
<dbReference type="SMART" id="SM00490">
    <property type="entry name" value="HELICc"/>
    <property type="match status" value="1"/>
</dbReference>
<keyword evidence="10" id="KW-0863">Zinc-finger</keyword>
<evidence type="ECO:0000256" key="5">
    <source>
        <dbReference type="ARBA" id="ARBA00022806"/>
    </source>
</evidence>
<dbReference type="SUPFAM" id="SSF52540">
    <property type="entry name" value="P-loop containing nucleoside triphosphate hydrolases"/>
    <property type="match status" value="2"/>
</dbReference>
<evidence type="ECO:0000256" key="3">
    <source>
        <dbReference type="ARBA" id="ARBA00022741"/>
    </source>
</evidence>
<dbReference type="EC" id="3.6.4.13" evidence="2"/>
<evidence type="ECO:0000259" key="13">
    <source>
        <dbReference type="PROSITE" id="PS51192"/>
    </source>
</evidence>
<dbReference type="InterPro" id="IPR014001">
    <property type="entry name" value="Helicase_ATP-bd"/>
</dbReference>
<evidence type="ECO:0000256" key="6">
    <source>
        <dbReference type="ARBA" id="ARBA00022840"/>
    </source>
</evidence>
<comment type="similarity">
    <text evidence="8">Belongs to the DEAD box helicase family. DDX56/DBP9 subfamily.</text>
</comment>